<dbReference type="Pfam" id="PF04977">
    <property type="entry name" value="DivIC"/>
    <property type="match status" value="1"/>
</dbReference>
<keyword evidence="1" id="KW-0175">Coiled coil</keyword>
<name>A0A4R2RQ34_9BACL</name>
<dbReference type="OrthoDB" id="2991591at2"/>
<feature type="coiled-coil region" evidence="1">
    <location>
        <begin position="76"/>
        <end position="103"/>
    </location>
</feature>
<proteinExistence type="predicted"/>
<protein>
    <submittedName>
        <fullName evidence="3">Cell division protein FtsB</fullName>
    </submittedName>
</protein>
<sequence length="128" mass="15370">MTQHRTNSKVLTFRQPTTDTEDLAFATPAHTPIRKLHPKAKRRRLIWLVSAILFFIWFGVQLVIQQMKIWDREEILVKKSQELEKVRQESQRLDQDLQKLEDPKYLLEQAHRLGYGKKNEQNFEMEPE</sequence>
<dbReference type="Proteomes" id="UP000294746">
    <property type="component" value="Unassembled WGS sequence"/>
</dbReference>
<reference evidence="3 4" key="1">
    <citation type="submission" date="2019-03" db="EMBL/GenBank/DDBJ databases">
        <title>Genomic Encyclopedia of Type Strains, Phase IV (KMG-IV): sequencing the most valuable type-strain genomes for metagenomic binning, comparative biology and taxonomic classification.</title>
        <authorList>
            <person name="Goeker M."/>
        </authorList>
    </citation>
    <scope>NUCLEOTIDE SEQUENCE [LARGE SCALE GENOMIC DNA]</scope>
    <source>
        <strain evidence="3 4">DSM 46831</strain>
    </source>
</reference>
<keyword evidence="2" id="KW-0472">Membrane</keyword>
<dbReference type="RefSeq" id="WP_131849124.1">
    <property type="nucleotide sequence ID" value="NZ_SLXV01000026.1"/>
</dbReference>
<keyword evidence="3" id="KW-0131">Cell cycle</keyword>
<gene>
    <name evidence="3" type="ORF">EDD57_1267</name>
</gene>
<evidence type="ECO:0000313" key="4">
    <source>
        <dbReference type="Proteomes" id="UP000294746"/>
    </source>
</evidence>
<dbReference type="InterPro" id="IPR007060">
    <property type="entry name" value="FtsL/DivIC"/>
</dbReference>
<dbReference type="EMBL" id="SLXV01000026">
    <property type="protein sequence ID" value="TCP66220.1"/>
    <property type="molecule type" value="Genomic_DNA"/>
</dbReference>
<evidence type="ECO:0000256" key="2">
    <source>
        <dbReference type="SAM" id="Phobius"/>
    </source>
</evidence>
<keyword evidence="2" id="KW-0812">Transmembrane</keyword>
<accession>A0A4R2RQ34</accession>
<dbReference type="GO" id="GO:0051301">
    <property type="term" value="P:cell division"/>
    <property type="evidence" value="ECO:0007669"/>
    <property type="project" value="UniProtKB-KW"/>
</dbReference>
<evidence type="ECO:0000256" key="1">
    <source>
        <dbReference type="SAM" id="Coils"/>
    </source>
</evidence>
<feature type="transmembrane region" description="Helical" evidence="2">
    <location>
        <begin position="45"/>
        <end position="64"/>
    </location>
</feature>
<keyword evidence="3" id="KW-0132">Cell division</keyword>
<keyword evidence="2" id="KW-1133">Transmembrane helix</keyword>
<keyword evidence="4" id="KW-1185">Reference proteome</keyword>
<evidence type="ECO:0000313" key="3">
    <source>
        <dbReference type="EMBL" id="TCP66220.1"/>
    </source>
</evidence>
<organism evidence="3 4">
    <name type="scientific">Baia soyae</name>
    <dbReference type="NCBI Taxonomy" id="1544746"/>
    <lineage>
        <taxon>Bacteria</taxon>
        <taxon>Bacillati</taxon>
        <taxon>Bacillota</taxon>
        <taxon>Bacilli</taxon>
        <taxon>Bacillales</taxon>
        <taxon>Thermoactinomycetaceae</taxon>
        <taxon>Baia</taxon>
    </lineage>
</organism>
<comment type="caution">
    <text evidence="3">The sequence shown here is derived from an EMBL/GenBank/DDBJ whole genome shotgun (WGS) entry which is preliminary data.</text>
</comment>
<dbReference type="AlphaFoldDB" id="A0A4R2RQ34"/>